<name>A0A449BLD5_9MOLU</name>
<dbReference type="InterPro" id="IPR003829">
    <property type="entry name" value="Pirin_N_dom"/>
</dbReference>
<evidence type="ECO:0000256" key="1">
    <source>
        <dbReference type="ARBA" id="ARBA00008416"/>
    </source>
</evidence>
<organism evidence="6 7">
    <name type="scientific">Acholeplasma hippikon</name>
    <dbReference type="NCBI Taxonomy" id="264636"/>
    <lineage>
        <taxon>Bacteria</taxon>
        <taxon>Bacillati</taxon>
        <taxon>Mycoplasmatota</taxon>
        <taxon>Mollicutes</taxon>
        <taxon>Acholeplasmatales</taxon>
        <taxon>Acholeplasmataceae</taxon>
        <taxon>Acholeplasma</taxon>
    </lineage>
</organism>
<feature type="domain" description="Pirin C-terminal" evidence="5">
    <location>
        <begin position="186"/>
        <end position="286"/>
    </location>
</feature>
<evidence type="ECO:0000256" key="2">
    <source>
        <dbReference type="RuleBase" id="RU003457"/>
    </source>
</evidence>
<protein>
    <submittedName>
        <fullName evidence="6">Pirin C-terminal cupin domain</fullName>
    </submittedName>
</protein>
<dbReference type="InterPro" id="IPR014710">
    <property type="entry name" value="RmlC-like_jellyroll"/>
</dbReference>
<evidence type="ECO:0000256" key="3">
    <source>
        <dbReference type="SAM" id="MobiDB-lite"/>
    </source>
</evidence>
<dbReference type="PANTHER" id="PTHR13903">
    <property type="entry name" value="PIRIN-RELATED"/>
    <property type="match status" value="1"/>
</dbReference>
<sequence length="315" mass="36547">MLLRYYEDNYPEGNINLAPNMYLENTMFGNDFNLDKPFRMYEDKSVPGFPRKPFKGFDLLTIVLEGYLDYADHVGNTARLSADDLLWAHAGSGLVVSQMVPLINQDSYNSFKAIHLWLNLPKNKKQTKPEVKVLFNDEIKEIIETNDVHKSVKLKLITGKHCEHEVLSPVKRSYAAVDRNVKIMLIDLEEGSTLKLRSKVKDLYRLLYYDDGLQLKINGDHYRKNAAFKLKDEEDVYLESSKGHNKLILLEGITINEPMFRYGSFVLNTEAEVILAYREYKETEFGDWPYEYDDSTHGNKPKGFRKIGKKKVEKD</sequence>
<dbReference type="Pfam" id="PF05726">
    <property type="entry name" value="Pirin_C"/>
    <property type="match status" value="1"/>
</dbReference>
<dbReference type="Proteomes" id="UP000290909">
    <property type="component" value="Chromosome"/>
</dbReference>
<dbReference type="InterPro" id="IPR008778">
    <property type="entry name" value="Pirin_C_dom"/>
</dbReference>
<dbReference type="PANTHER" id="PTHR13903:SF8">
    <property type="entry name" value="PIRIN"/>
    <property type="match status" value="1"/>
</dbReference>
<dbReference type="SUPFAM" id="SSF51182">
    <property type="entry name" value="RmlC-like cupins"/>
    <property type="match status" value="1"/>
</dbReference>
<dbReference type="InterPro" id="IPR012093">
    <property type="entry name" value="Pirin"/>
</dbReference>
<dbReference type="Pfam" id="PF02678">
    <property type="entry name" value="Pirin"/>
    <property type="match status" value="1"/>
</dbReference>
<dbReference type="Gene3D" id="2.60.120.10">
    <property type="entry name" value="Jelly Rolls"/>
    <property type="match status" value="2"/>
</dbReference>
<feature type="domain" description="Pirin N-terminal" evidence="4">
    <location>
        <begin position="40"/>
        <end position="117"/>
    </location>
</feature>
<proteinExistence type="inferred from homology"/>
<feature type="region of interest" description="Disordered" evidence="3">
    <location>
        <begin position="293"/>
        <end position="315"/>
    </location>
</feature>
<evidence type="ECO:0000259" key="4">
    <source>
        <dbReference type="Pfam" id="PF02678"/>
    </source>
</evidence>
<gene>
    <name evidence="6" type="ORF">NCTC10172_01325</name>
</gene>
<dbReference type="STRING" id="1408416.GCA_000702765_00488"/>
<dbReference type="EMBL" id="LR215050">
    <property type="protein sequence ID" value="VEU83250.1"/>
    <property type="molecule type" value="Genomic_DNA"/>
</dbReference>
<accession>A0A449BLD5</accession>
<feature type="compositionally biased region" description="Basic residues" evidence="3">
    <location>
        <begin position="299"/>
        <end position="309"/>
    </location>
</feature>
<keyword evidence="7" id="KW-1185">Reference proteome</keyword>
<evidence type="ECO:0000313" key="7">
    <source>
        <dbReference type="Proteomes" id="UP000290909"/>
    </source>
</evidence>
<dbReference type="KEGG" id="ahk:NCTC10172_01325"/>
<dbReference type="AlphaFoldDB" id="A0A449BLD5"/>
<reference evidence="6 7" key="1">
    <citation type="submission" date="2019-01" db="EMBL/GenBank/DDBJ databases">
        <authorList>
            <consortium name="Pathogen Informatics"/>
        </authorList>
    </citation>
    <scope>NUCLEOTIDE SEQUENCE [LARGE SCALE GENOMIC DNA]</scope>
    <source>
        <strain evidence="6 7">NCTC10172</strain>
    </source>
</reference>
<evidence type="ECO:0000313" key="6">
    <source>
        <dbReference type="EMBL" id="VEU83250.1"/>
    </source>
</evidence>
<dbReference type="RefSeq" id="WP_035368727.1">
    <property type="nucleotide sequence ID" value="NZ_LR215050.1"/>
</dbReference>
<comment type="similarity">
    <text evidence="1 2">Belongs to the pirin family.</text>
</comment>
<dbReference type="InterPro" id="IPR011051">
    <property type="entry name" value="RmlC_Cupin_sf"/>
</dbReference>
<evidence type="ECO:0000259" key="5">
    <source>
        <dbReference type="Pfam" id="PF05726"/>
    </source>
</evidence>